<dbReference type="InterPro" id="IPR023753">
    <property type="entry name" value="FAD/NAD-binding_dom"/>
</dbReference>
<proteinExistence type="predicted"/>
<evidence type="ECO:0000256" key="1">
    <source>
        <dbReference type="ARBA" id="ARBA00022630"/>
    </source>
</evidence>
<gene>
    <name evidence="4" type="primary">trxB_63</name>
    <name evidence="4" type="ORF">SDC9_206911</name>
</gene>
<evidence type="ECO:0000256" key="2">
    <source>
        <dbReference type="ARBA" id="ARBA00023002"/>
    </source>
</evidence>
<dbReference type="InterPro" id="IPR036188">
    <property type="entry name" value="FAD/NAD-bd_sf"/>
</dbReference>
<protein>
    <submittedName>
        <fullName evidence="4">Thioredoxin reductase</fullName>
        <ecNumber evidence="4">1.8.1.9</ecNumber>
    </submittedName>
</protein>
<dbReference type="SUPFAM" id="SSF51905">
    <property type="entry name" value="FAD/NAD(P)-binding domain"/>
    <property type="match status" value="1"/>
</dbReference>
<dbReference type="EMBL" id="VSSQ01132911">
    <property type="protein sequence ID" value="MPN59191.1"/>
    <property type="molecule type" value="Genomic_DNA"/>
</dbReference>
<keyword evidence="1" id="KW-0285">Flavoprotein</keyword>
<dbReference type="Pfam" id="PF07992">
    <property type="entry name" value="Pyr_redox_2"/>
    <property type="match status" value="1"/>
</dbReference>
<organism evidence="4">
    <name type="scientific">bioreactor metagenome</name>
    <dbReference type="NCBI Taxonomy" id="1076179"/>
    <lineage>
        <taxon>unclassified sequences</taxon>
        <taxon>metagenomes</taxon>
        <taxon>ecological metagenomes</taxon>
    </lineage>
</organism>
<sequence>MLTMEKGYIVTDDNMKTNIDGVFAAGDVRVKSLRQVVTAAADGAIAAVQAEKYIESLD</sequence>
<dbReference type="EC" id="1.8.1.9" evidence="4"/>
<comment type="caution">
    <text evidence="4">The sequence shown here is derived from an EMBL/GenBank/DDBJ whole genome shotgun (WGS) entry which is preliminary data.</text>
</comment>
<accession>A0A645J6F1</accession>
<dbReference type="AlphaFoldDB" id="A0A645J6F1"/>
<dbReference type="InterPro" id="IPR050097">
    <property type="entry name" value="Ferredoxin-NADP_redctase_2"/>
</dbReference>
<feature type="domain" description="FAD/NAD(P)-binding" evidence="3">
    <location>
        <begin position="3"/>
        <end position="43"/>
    </location>
</feature>
<keyword evidence="2 4" id="KW-0560">Oxidoreductase</keyword>
<dbReference type="Gene3D" id="3.50.50.60">
    <property type="entry name" value="FAD/NAD(P)-binding domain"/>
    <property type="match status" value="1"/>
</dbReference>
<evidence type="ECO:0000259" key="3">
    <source>
        <dbReference type="Pfam" id="PF07992"/>
    </source>
</evidence>
<reference evidence="4" key="1">
    <citation type="submission" date="2019-08" db="EMBL/GenBank/DDBJ databases">
        <authorList>
            <person name="Kucharzyk K."/>
            <person name="Murdoch R.W."/>
            <person name="Higgins S."/>
            <person name="Loffler F."/>
        </authorList>
    </citation>
    <scope>NUCLEOTIDE SEQUENCE</scope>
</reference>
<evidence type="ECO:0000313" key="4">
    <source>
        <dbReference type="EMBL" id="MPN59191.1"/>
    </source>
</evidence>
<dbReference type="PANTHER" id="PTHR48105">
    <property type="entry name" value="THIOREDOXIN REDUCTASE 1-RELATED-RELATED"/>
    <property type="match status" value="1"/>
</dbReference>
<dbReference type="GO" id="GO:0004791">
    <property type="term" value="F:thioredoxin-disulfide reductase (NADPH) activity"/>
    <property type="evidence" value="ECO:0007669"/>
    <property type="project" value="UniProtKB-EC"/>
</dbReference>
<name>A0A645J6F1_9ZZZZ</name>